<feature type="binding site" evidence="3">
    <location>
        <position position="306"/>
    </location>
    <ligand>
        <name>N(2)-acetyl-L-ornithine</name>
        <dbReference type="ChEBI" id="CHEBI:57805"/>
    </ligand>
</feature>
<evidence type="ECO:0000313" key="4">
    <source>
        <dbReference type="EMBL" id="RDI40626.1"/>
    </source>
</evidence>
<dbReference type="Proteomes" id="UP000254958">
    <property type="component" value="Unassembled WGS sequence"/>
</dbReference>
<protein>
    <recommendedName>
        <fullName evidence="3">Acetylornithine aminotransferase</fullName>
        <shortName evidence="3">ACOAT</shortName>
        <ecNumber evidence="3">2.6.1.11</ecNumber>
    </recommendedName>
</protein>
<accession>A0A370GBT1</accession>
<reference evidence="4 5" key="1">
    <citation type="submission" date="2018-07" db="EMBL/GenBank/DDBJ databases">
        <title>Genomic Encyclopedia of Type Strains, Phase IV (KMG-IV): sequencing the most valuable type-strain genomes for metagenomic binning, comparative biology and taxonomic classification.</title>
        <authorList>
            <person name="Goeker M."/>
        </authorList>
    </citation>
    <scope>NUCLEOTIDE SEQUENCE [LARGE SCALE GENOMIC DNA]</scope>
    <source>
        <strain evidence="4 5">DSM 5603</strain>
    </source>
</reference>
<dbReference type="GO" id="GO:0030170">
    <property type="term" value="F:pyridoxal phosphate binding"/>
    <property type="evidence" value="ECO:0007669"/>
    <property type="project" value="InterPro"/>
</dbReference>
<dbReference type="InterPro" id="IPR015421">
    <property type="entry name" value="PyrdxlP-dep_Trfase_major"/>
</dbReference>
<dbReference type="PANTHER" id="PTHR11986">
    <property type="entry name" value="AMINOTRANSFERASE CLASS III"/>
    <property type="match status" value="1"/>
</dbReference>
<dbReference type="AlphaFoldDB" id="A0A370GBT1"/>
<evidence type="ECO:0000256" key="2">
    <source>
        <dbReference type="ARBA" id="ARBA00022898"/>
    </source>
</evidence>
<feature type="binding site" evidence="3">
    <location>
        <begin position="131"/>
        <end position="132"/>
    </location>
    <ligand>
        <name>pyridoxal 5'-phosphate</name>
        <dbReference type="ChEBI" id="CHEBI:597326"/>
    </ligand>
</feature>
<keyword evidence="3" id="KW-0055">Arginine biosynthesis</keyword>
<dbReference type="InterPro" id="IPR015424">
    <property type="entry name" value="PyrdxlP-dep_Trfase"/>
</dbReference>
<keyword evidence="5" id="KW-1185">Reference proteome</keyword>
<name>A0A370GBT1_GLULI</name>
<feature type="binding site" evidence="3">
    <location>
        <position position="164"/>
    </location>
    <ligand>
        <name>pyridoxal 5'-phosphate</name>
        <dbReference type="ChEBI" id="CHEBI:597326"/>
    </ligand>
</feature>
<dbReference type="Pfam" id="PF00202">
    <property type="entry name" value="Aminotran_3"/>
    <property type="match status" value="1"/>
</dbReference>
<keyword evidence="3" id="KW-0028">Amino-acid biosynthesis</keyword>
<evidence type="ECO:0000256" key="3">
    <source>
        <dbReference type="HAMAP-Rule" id="MF_01107"/>
    </source>
</evidence>
<dbReference type="Gene3D" id="3.40.640.10">
    <property type="entry name" value="Type I PLP-dependent aspartate aminotransferase-like (Major domain)"/>
    <property type="match status" value="1"/>
</dbReference>
<gene>
    <name evidence="3" type="primary">argD</name>
    <name evidence="4" type="ORF">C7453_101424</name>
</gene>
<dbReference type="Gene3D" id="3.90.1150.10">
    <property type="entry name" value="Aspartate Aminotransferase, domain 1"/>
    <property type="match status" value="1"/>
</dbReference>
<dbReference type="UniPathway" id="UPA00068">
    <property type="reaction ID" value="UER00109"/>
</dbReference>
<dbReference type="PANTHER" id="PTHR11986:SF113">
    <property type="entry name" value="SUCCINYLORNITHINE TRANSAMINASE"/>
    <property type="match status" value="1"/>
</dbReference>
<dbReference type="InterPro" id="IPR050103">
    <property type="entry name" value="Class-III_PLP-dep_AT"/>
</dbReference>
<dbReference type="PIRSF" id="PIRSF000521">
    <property type="entry name" value="Transaminase_4ab_Lys_Orn"/>
    <property type="match status" value="1"/>
</dbReference>
<dbReference type="EC" id="2.6.1.11" evidence="3"/>
<dbReference type="EMBL" id="QQAW01000001">
    <property type="protein sequence ID" value="RDI40626.1"/>
    <property type="molecule type" value="Genomic_DNA"/>
</dbReference>
<comment type="catalytic activity">
    <reaction evidence="3">
        <text>N(2)-acetyl-L-ornithine + 2-oxoglutarate = N-acetyl-L-glutamate 5-semialdehyde + L-glutamate</text>
        <dbReference type="Rhea" id="RHEA:18049"/>
        <dbReference type="ChEBI" id="CHEBI:16810"/>
        <dbReference type="ChEBI" id="CHEBI:29123"/>
        <dbReference type="ChEBI" id="CHEBI:29985"/>
        <dbReference type="ChEBI" id="CHEBI:57805"/>
        <dbReference type="EC" id="2.6.1.11"/>
    </reaction>
</comment>
<dbReference type="NCBIfam" id="NF002325">
    <property type="entry name" value="PRK01278.1"/>
    <property type="match status" value="1"/>
</dbReference>
<comment type="subcellular location">
    <subcellularLocation>
        <location evidence="3">Cytoplasm</location>
    </subcellularLocation>
</comment>
<dbReference type="InterPro" id="IPR005814">
    <property type="entry name" value="Aminotrans_3"/>
</dbReference>
<evidence type="ECO:0000256" key="1">
    <source>
        <dbReference type="ARBA" id="ARBA00022576"/>
    </source>
</evidence>
<comment type="cofactor">
    <cofactor evidence="3">
        <name>pyridoxal 5'-phosphate</name>
        <dbReference type="ChEBI" id="CHEBI:597326"/>
    </cofactor>
    <text evidence="3">Binds 1 pyridoxal phosphate per subunit.</text>
</comment>
<dbReference type="InterPro" id="IPR004636">
    <property type="entry name" value="AcOrn/SuccOrn_fam"/>
</dbReference>
<dbReference type="HAMAP" id="MF_01107">
    <property type="entry name" value="ArgD_aminotrans_3"/>
    <property type="match status" value="1"/>
</dbReference>
<feature type="modified residue" description="N6-(pyridoxal phosphate)lysine" evidence="3">
    <location>
        <position position="278"/>
    </location>
</feature>
<organism evidence="4 5">
    <name type="scientific">Gluconacetobacter liquefaciens</name>
    <name type="common">Acetobacter liquefaciens</name>
    <dbReference type="NCBI Taxonomy" id="89584"/>
    <lineage>
        <taxon>Bacteria</taxon>
        <taxon>Pseudomonadati</taxon>
        <taxon>Pseudomonadota</taxon>
        <taxon>Alphaproteobacteria</taxon>
        <taxon>Acetobacterales</taxon>
        <taxon>Acetobacteraceae</taxon>
        <taxon>Gluconacetobacter</taxon>
    </lineage>
</organism>
<dbReference type="InterPro" id="IPR015422">
    <property type="entry name" value="PyrdxlP-dep_Trfase_small"/>
</dbReference>
<feature type="binding site" evidence="3">
    <location>
        <position position="167"/>
    </location>
    <ligand>
        <name>N(2)-acetyl-L-ornithine</name>
        <dbReference type="ChEBI" id="CHEBI:57805"/>
    </ligand>
</feature>
<proteinExistence type="inferred from homology"/>
<feature type="binding site" evidence="3">
    <location>
        <position position="307"/>
    </location>
    <ligand>
        <name>pyridoxal 5'-phosphate</name>
        <dbReference type="ChEBI" id="CHEBI:597326"/>
    </ligand>
</feature>
<dbReference type="CDD" id="cd00610">
    <property type="entry name" value="OAT_like"/>
    <property type="match status" value="1"/>
</dbReference>
<keyword evidence="3" id="KW-0963">Cytoplasm</keyword>
<dbReference type="GO" id="GO:0006526">
    <property type="term" value="P:L-arginine biosynthetic process"/>
    <property type="evidence" value="ECO:0007669"/>
    <property type="project" value="UniProtKB-UniRule"/>
</dbReference>
<keyword evidence="2 3" id="KW-0663">Pyridoxal phosphate</keyword>
<dbReference type="GO" id="GO:0042802">
    <property type="term" value="F:identical protein binding"/>
    <property type="evidence" value="ECO:0007669"/>
    <property type="project" value="TreeGrafter"/>
</dbReference>
<dbReference type="GO" id="GO:0003992">
    <property type="term" value="F:N2-acetyl-L-ornithine:2-oxoglutarate 5-aminotransferase activity"/>
    <property type="evidence" value="ECO:0007669"/>
    <property type="project" value="UniProtKB-UniRule"/>
</dbReference>
<comment type="subunit">
    <text evidence="3">Homodimer.</text>
</comment>
<dbReference type="GO" id="GO:0005737">
    <property type="term" value="C:cytoplasm"/>
    <property type="evidence" value="ECO:0007669"/>
    <property type="project" value="UniProtKB-SubCell"/>
</dbReference>
<dbReference type="FunFam" id="3.40.640.10:FF:000004">
    <property type="entry name" value="Acetylornithine aminotransferase"/>
    <property type="match status" value="1"/>
</dbReference>
<comment type="similarity">
    <text evidence="3">Belongs to the class-III pyridoxal-phosphate-dependent aminotransferase family. ArgD subfamily.</text>
</comment>
<keyword evidence="1 3" id="KW-0032">Aminotransferase</keyword>
<comment type="caution">
    <text evidence="4">The sequence shown here is derived from an EMBL/GenBank/DDBJ whole genome shotgun (WGS) entry which is preliminary data.</text>
</comment>
<comment type="pathway">
    <text evidence="3">Amino-acid biosynthesis; L-arginine biosynthesis; N(2)-acetyl-L-ornithine from L-glutamate: step 4/4.</text>
</comment>
<comment type="miscellaneous">
    <text evidence="3">May also have succinyldiaminopimelate aminotransferase activity, thus carrying out the corresponding step in lysine biosynthesis.</text>
</comment>
<keyword evidence="3 4" id="KW-0808">Transferase</keyword>
<feature type="binding site" evidence="3">
    <location>
        <begin position="249"/>
        <end position="252"/>
    </location>
    <ligand>
        <name>pyridoxal 5'-phosphate</name>
        <dbReference type="ChEBI" id="CHEBI:597326"/>
    </ligand>
</feature>
<evidence type="ECO:0000313" key="5">
    <source>
        <dbReference type="Proteomes" id="UP000254958"/>
    </source>
</evidence>
<dbReference type="SUPFAM" id="SSF53383">
    <property type="entry name" value="PLP-dependent transferases"/>
    <property type="match status" value="1"/>
</dbReference>
<sequence>MAHPPRRVGHFAFHYGQPHRYPTTPDNETIKVPISMIPALMPTYNRADLAFERGQGSWLYAVDGRRFLDLGAGIATSSLGHDHPQLVSAIAQQAARVMHVSNLYRVPQAERLAARLVAASFADSVFFCNSGAEANEGMVKMIRRAQAHGGHPERTRIICFNGAFHGRTLAMLSATGNPKYLDGFGPVVEGFDHVPMNNMNAVRAAITPETAGIMIEPVQGESGVNIADPRFMQELRAVCDEFGLFLGMDEVQSGMGRTGRLFAHEWSGVTPDVLSTAKGIAGGFPMGAILATEAVAQYLTAGSHGTTFGGGPLACAAANVVLDVLLAPGFLNQVQTRGTQLAEVLDSLASEFPDLFAQWRGIGLMLGLRCLAPVALMQDAAMHEGVLTVTAGDNVLRLVPPLVLTEEDCAEAGRRLRRAALRLRAHQAAAAQNAENAA</sequence>
<dbReference type="NCBIfam" id="TIGR00707">
    <property type="entry name" value="argD"/>
    <property type="match status" value="1"/>
</dbReference>